<sequence>MSAPVIPIIDTDTHLSEPPDLWTSRLPSKWSELAPKVVFDERRGEDIWIIGGRRLSGVSGYAMAGWHEFPPKHPPSAEAADPAAFDAKERVKRMDSLKIAAEVPYPNLLAFSMDAFMGYNEPELVLDCIRAYNDFLTEFASVAPERFVCLTTLPFWDVDEAVKELERCHDNGHRGINFMAKPYKLGLPRLRDDHWAPILKAAEERQLSVNFHVGYQSQTEEDWVRMIKDVQGPADYAQETTMSLMGLCENVSELLLSGVCHKYPGLNFVNVESGFGWIPYLIESADWNWKNSGAAKAHLDRELPSHYFRNQIYTTYWFERETVRYMGAAYADNLMFETDFPHPTSLSPGPASTAISPREVVDETLKELPMDACRKIFYENAARLYHIDVEACLQD</sequence>
<dbReference type="GO" id="GO:0019748">
    <property type="term" value="P:secondary metabolic process"/>
    <property type="evidence" value="ECO:0007669"/>
    <property type="project" value="TreeGrafter"/>
</dbReference>
<evidence type="ECO:0000313" key="4">
    <source>
        <dbReference type="Proteomes" id="UP000192513"/>
    </source>
</evidence>
<reference evidence="3 4" key="1">
    <citation type="submission" date="2017-02" db="EMBL/GenBank/DDBJ databases">
        <title>The new phylogeny of genus Mycobacterium.</title>
        <authorList>
            <person name="Tortoli E."/>
            <person name="Trovato A."/>
            <person name="Cirillo D.M."/>
        </authorList>
    </citation>
    <scope>NUCLEOTIDE SEQUENCE [LARGE SCALE GENOMIC DNA]</scope>
    <source>
        <strain evidence="3 4">DSM 45000</strain>
    </source>
</reference>
<evidence type="ECO:0000259" key="2">
    <source>
        <dbReference type="Pfam" id="PF04909"/>
    </source>
</evidence>
<dbReference type="PANTHER" id="PTHR21240">
    <property type="entry name" value="2-AMINO-3-CARBOXYLMUCONATE-6-SEMIALDEHYDE DECARBOXYLASE"/>
    <property type="match status" value="1"/>
</dbReference>
<accession>A0A1X0I554</accession>
<dbReference type="InterPro" id="IPR032465">
    <property type="entry name" value="ACMSD"/>
</dbReference>
<dbReference type="SUPFAM" id="SSF51556">
    <property type="entry name" value="Metallo-dependent hydrolases"/>
    <property type="match status" value="1"/>
</dbReference>
<dbReference type="Proteomes" id="UP000192513">
    <property type="component" value="Unassembled WGS sequence"/>
</dbReference>
<comment type="caution">
    <text evidence="3">The sequence shown here is derived from an EMBL/GenBank/DDBJ whole genome shotgun (WGS) entry which is preliminary data.</text>
</comment>
<evidence type="ECO:0000313" key="3">
    <source>
        <dbReference type="EMBL" id="ORB35438.1"/>
    </source>
</evidence>
<keyword evidence="1" id="KW-0456">Lyase</keyword>
<protein>
    <recommendedName>
        <fullName evidence="2">Amidohydrolase-related domain-containing protein</fullName>
    </recommendedName>
</protein>
<dbReference type="STRING" id="590652.BST39_22360"/>
<dbReference type="AlphaFoldDB" id="A0A1X0I554"/>
<dbReference type="EMBL" id="MVIE01000037">
    <property type="protein sequence ID" value="ORB35438.1"/>
    <property type="molecule type" value="Genomic_DNA"/>
</dbReference>
<proteinExistence type="predicted"/>
<dbReference type="GO" id="GO:0005737">
    <property type="term" value="C:cytoplasm"/>
    <property type="evidence" value="ECO:0007669"/>
    <property type="project" value="TreeGrafter"/>
</dbReference>
<feature type="domain" description="Amidohydrolase-related" evidence="2">
    <location>
        <begin position="17"/>
        <end position="386"/>
    </location>
</feature>
<dbReference type="OrthoDB" id="8673349at2"/>
<dbReference type="GO" id="GO:0016787">
    <property type="term" value="F:hydrolase activity"/>
    <property type="evidence" value="ECO:0007669"/>
    <property type="project" value="InterPro"/>
</dbReference>
<dbReference type="PANTHER" id="PTHR21240:SF28">
    <property type="entry name" value="ISO-OROTATE DECARBOXYLASE (EUROFUNG)"/>
    <property type="match status" value="1"/>
</dbReference>
<dbReference type="InterPro" id="IPR006680">
    <property type="entry name" value="Amidohydro-rel"/>
</dbReference>
<dbReference type="Pfam" id="PF04909">
    <property type="entry name" value="Amidohydro_2"/>
    <property type="match status" value="1"/>
</dbReference>
<gene>
    <name evidence="3" type="ORF">BST39_22360</name>
</gene>
<organism evidence="3 4">
    <name type="scientific">Mycobacterium paraseoulense</name>
    <dbReference type="NCBI Taxonomy" id="590652"/>
    <lineage>
        <taxon>Bacteria</taxon>
        <taxon>Bacillati</taxon>
        <taxon>Actinomycetota</taxon>
        <taxon>Actinomycetes</taxon>
        <taxon>Mycobacteriales</taxon>
        <taxon>Mycobacteriaceae</taxon>
        <taxon>Mycobacterium</taxon>
    </lineage>
</organism>
<keyword evidence="4" id="KW-1185">Reference proteome</keyword>
<dbReference type="InterPro" id="IPR032466">
    <property type="entry name" value="Metal_Hydrolase"/>
</dbReference>
<evidence type="ECO:0000256" key="1">
    <source>
        <dbReference type="ARBA" id="ARBA00023239"/>
    </source>
</evidence>
<dbReference type="GO" id="GO:0016831">
    <property type="term" value="F:carboxy-lyase activity"/>
    <property type="evidence" value="ECO:0007669"/>
    <property type="project" value="InterPro"/>
</dbReference>
<name>A0A1X0I554_9MYCO</name>
<dbReference type="Gene3D" id="3.20.20.140">
    <property type="entry name" value="Metal-dependent hydrolases"/>
    <property type="match status" value="1"/>
</dbReference>
<dbReference type="RefSeq" id="WP_142275150.1">
    <property type="nucleotide sequence ID" value="NZ_AP022619.1"/>
</dbReference>